<dbReference type="Proteomes" id="UP000289703">
    <property type="component" value="Unassembled WGS sequence"/>
</dbReference>
<dbReference type="AlphaFoldDB" id="A0A4V1MZQ1"/>
<reference evidence="1 2" key="1">
    <citation type="submission" date="2019-01" db="EMBL/GenBank/DDBJ databases">
        <title>Ancylomarina salipaludis sp. nov., isolated from a salt marsh.</title>
        <authorList>
            <person name="Yoon J.-H."/>
        </authorList>
    </citation>
    <scope>NUCLEOTIDE SEQUENCE [LARGE SCALE GENOMIC DNA]</scope>
    <source>
        <strain evidence="1 2">SHSM-M15</strain>
    </source>
</reference>
<organism evidence="1 2">
    <name type="scientific">Ancylomarina salipaludis</name>
    <dbReference type="NCBI Taxonomy" id="2501299"/>
    <lineage>
        <taxon>Bacteria</taxon>
        <taxon>Pseudomonadati</taxon>
        <taxon>Bacteroidota</taxon>
        <taxon>Bacteroidia</taxon>
        <taxon>Marinilabiliales</taxon>
        <taxon>Marinifilaceae</taxon>
        <taxon>Ancylomarina</taxon>
    </lineage>
</organism>
<protein>
    <submittedName>
        <fullName evidence="1">Uncharacterized protein</fullName>
    </submittedName>
</protein>
<keyword evidence="2" id="KW-1185">Reference proteome</keyword>
<evidence type="ECO:0000313" key="1">
    <source>
        <dbReference type="EMBL" id="RXQ87404.1"/>
    </source>
</evidence>
<dbReference type="RefSeq" id="WP_129255785.1">
    <property type="nucleotide sequence ID" value="NZ_SAXA01000025.1"/>
</dbReference>
<dbReference type="EMBL" id="SAXA01000025">
    <property type="protein sequence ID" value="RXQ87404.1"/>
    <property type="molecule type" value="Genomic_DNA"/>
</dbReference>
<sequence>MIESKIGLLRTQISKLENPNFNLDGWKGSTTIILERIFGAKYSGIMLIDKIQNKVKDLRHLTGDYINNIEQCKQEGKEIIEASITELETIGLPEKKEKSVEGLNISLIQNQTVNISFILSALEDELTKIQLEEVKKLIETDESKSVKRKKIIEKISGFGKDVASNVLANILLNPSMWG</sequence>
<dbReference type="OrthoDB" id="1376671at2"/>
<evidence type="ECO:0000313" key="2">
    <source>
        <dbReference type="Proteomes" id="UP000289703"/>
    </source>
</evidence>
<accession>A0A4V1MZQ1</accession>
<proteinExistence type="predicted"/>
<gene>
    <name evidence="1" type="ORF">EO244_16485</name>
</gene>
<name>A0A4V1MZQ1_9BACT</name>
<comment type="caution">
    <text evidence="1">The sequence shown here is derived from an EMBL/GenBank/DDBJ whole genome shotgun (WGS) entry which is preliminary data.</text>
</comment>